<evidence type="ECO:0000313" key="3">
    <source>
        <dbReference type="Proteomes" id="UP000317977"/>
    </source>
</evidence>
<sequence>MIYIAITLQCINQFTVPSLMSEKDCPTRHSFRTILKPMRKQMRNFNLAFTIGATLLIATGCGSKPATTTSDAAVEMNSLPPDNADVHSHPSEGPHHGTLVELGNEEFHAEVIHDNNSVTIYVLDSSATKAVPIDASELTINLMHDGTPEQYKLAATPDDADPNGKSSRFTIADAELVGHIDDDTAAPKLTLTINGTPYRGEIKHDHDGHDHGGHDHSGHDH</sequence>
<name>A0A5C6EP75_9BACT</name>
<comment type="caution">
    <text evidence="2">The sequence shown here is derived from an EMBL/GenBank/DDBJ whole genome shotgun (WGS) entry which is preliminary data.</text>
</comment>
<gene>
    <name evidence="2" type="ORF">Poly59_40310</name>
</gene>
<accession>A0A5C6EP75</accession>
<reference evidence="2 3" key="1">
    <citation type="submission" date="2019-02" db="EMBL/GenBank/DDBJ databases">
        <title>Deep-cultivation of Planctomycetes and their phenomic and genomic characterization uncovers novel biology.</title>
        <authorList>
            <person name="Wiegand S."/>
            <person name="Jogler M."/>
            <person name="Boedeker C."/>
            <person name="Pinto D."/>
            <person name="Vollmers J."/>
            <person name="Rivas-Marin E."/>
            <person name="Kohn T."/>
            <person name="Peeters S.H."/>
            <person name="Heuer A."/>
            <person name="Rast P."/>
            <person name="Oberbeckmann S."/>
            <person name="Bunk B."/>
            <person name="Jeske O."/>
            <person name="Meyerdierks A."/>
            <person name="Storesund J.E."/>
            <person name="Kallscheuer N."/>
            <person name="Luecker S."/>
            <person name="Lage O.M."/>
            <person name="Pohl T."/>
            <person name="Merkel B.J."/>
            <person name="Hornburger P."/>
            <person name="Mueller R.-W."/>
            <person name="Bruemmer F."/>
            <person name="Labrenz M."/>
            <person name="Spormann A.M."/>
            <person name="Op Den Camp H."/>
            <person name="Overmann J."/>
            <person name="Amann R."/>
            <person name="Jetten M.S.M."/>
            <person name="Mascher T."/>
            <person name="Medema M.H."/>
            <person name="Devos D.P."/>
            <person name="Kaster A.-K."/>
            <person name="Ovreas L."/>
            <person name="Rohde M."/>
            <person name="Galperin M.Y."/>
            <person name="Jogler C."/>
        </authorList>
    </citation>
    <scope>NUCLEOTIDE SEQUENCE [LARGE SCALE GENOMIC DNA]</scope>
    <source>
        <strain evidence="2 3">Poly59</strain>
    </source>
</reference>
<dbReference type="Proteomes" id="UP000317977">
    <property type="component" value="Unassembled WGS sequence"/>
</dbReference>
<proteinExistence type="predicted"/>
<protein>
    <submittedName>
        <fullName evidence="2">Uncharacterized protein</fullName>
    </submittedName>
</protein>
<evidence type="ECO:0000256" key="1">
    <source>
        <dbReference type="SAM" id="MobiDB-lite"/>
    </source>
</evidence>
<keyword evidence="3" id="KW-1185">Reference proteome</keyword>
<evidence type="ECO:0000313" key="2">
    <source>
        <dbReference type="EMBL" id="TWU49416.1"/>
    </source>
</evidence>
<dbReference type="EMBL" id="SJPX01000004">
    <property type="protein sequence ID" value="TWU49416.1"/>
    <property type="molecule type" value="Genomic_DNA"/>
</dbReference>
<organism evidence="2 3">
    <name type="scientific">Rubripirellula reticaptiva</name>
    <dbReference type="NCBI Taxonomy" id="2528013"/>
    <lineage>
        <taxon>Bacteria</taxon>
        <taxon>Pseudomonadati</taxon>
        <taxon>Planctomycetota</taxon>
        <taxon>Planctomycetia</taxon>
        <taxon>Pirellulales</taxon>
        <taxon>Pirellulaceae</taxon>
        <taxon>Rubripirellula</taxon>
    </lineage>
</organism>
<feature type="region of interest" description="Disordered" evidence="1">
    <location>
        <begin position="200"/>
        <end position="221"/>
    </location>
</feature>
<dbReference type="AlphaFoldDB" id="A0A5C6EP75"/>